<dbReference type="InterPro" id="IPR005647">
    <property type="entry name" value="Mnd1"/>
</dbReference>
<evidence type="ECO:0000256" key="1">
    <source>
        <dbReference type="ARBA" id="ARBA00004123"/>
    </source>
</evidence>
<accession>A0A9W8IGC9</accession>
<evidence type="ECO:0000259" key="7">
    <source>
        <dbReference type="Pfam" id="PF03962"/>
    </source>
</evidence>
<comment type="caution">
    <text evidence="9">The sequence shown here is derived from an EMBL/GenBank/DDBJ whole genome shotgun (WGS) entry which is preliminary data.</text>
</comment>
<feature type="coiled-coil region" evidence="6">
    <location>
        <begin position="50"/>
        <end position="111"/>
    </location>
</feature>
<feature type="domain" description="Mnd1 HTH" evidence="7">
    <location>
        <begin position="12"/>
        <end position="46"/>
    </location>
</feature>
<evidence type="ECO:0000313" key="10">
    <source>
        <dbReference type="Proteomes" id="UP001140074"/>
    </source>
</evidence>
<keyword evidence="4 5" id="KW-0539">Nucleus</keyword>
<dbReference type="EMBL" id="JANBUY010000263">
    <property type="protein sequence ID" value="KAJ2860883.1"/>
    <property type="molecule type" value="Genomic_DNA"/>
</dbReference>
<keyword evidence="3 6" id="KW-0175">Coiled coil</keyword>
<comment type="function">
    <text evidence="5">Required for proper homologous chromosome pairing and efficient cross-over and intragenic recombination during meiosis.</text>
</comment>
<dbReference type="AlphaFoldDB" id="A0A9W8IGC9"/>
<sequence>MVRVPLPSPVTGNIVQSIKDVVQSLVDDGMCHCEKIGTSNYFWAFPSEAAIKRQNRLEALEKDVEQMEAKQRELTDSIEKALLGREQTDERTSLNEELAEIEAQWNAQQTELQTFKECDPELMKQKRDETAVARDAANRWTDNIFIMQSWVCEKFNTDTADFAKHFGIPADMDNV</sequence>
<feature type="domain" description="Leucine zipper with capping helix" evidence="8">
    <location>
        <begin position="122"/>
        <end position="174"/>
    </location>
</feature>
<organism evidence="9 10">
    <name type="scientific">Coemansia aciculifera</name>
    <dbReference type="NCBI Taxonomy" id="417176"/>
    <lineage>
        <taxon>Eukaryota</taxon>
        <taxon>Fungi</taxon>
        <taxon>Fungi incertae sedis</taxon>
        <taxon>Zoopagomycota</taxon>
        <taxon>Kickxellomycotina</taxon>
        <taxon>Kickxellomycetes</taxon>
        <taxon>Kickxellales</taxon>
        <taxon>Kickxellaceae</taxon>
        <taxon>Coemansia</taxon>
    </lineage>
</organism>
<proteinExistence type="inferred from homology"/>
<dbReference type="Pfam" id="PF18517">
    <property type="entry name" value="LZ3wCH"/>
    <property type="match status" value="1"/>
</dbReference>
<dbReference type="GO" id="GO:0005634">
    <property type="term" value="C:nucleus"/>
    <property type="evidence" value="ECO:0007669"/>
    <property type="project" value="UniProtKB-SubCell"/>
</dbReference>
<evidence type="ECO:0000256" key="4">
    <source>
        <dbReference type="ARBA" id="ARBA00023242"/>
    </source>
</evidence>
<evidence type="ECO:0000256" key="3">
    <source>
        <dbReference type="ARBA" id="ARBA00023054"/>
    </source>
</evidence>
<dbReference type="PIRSF" id="PIRSF026991">
    <property type="entry name" value="Mnd1"/>
    <property type="match status" value="1"/>
</dbReference>
<evidence type="ECO:0000256" key="2">
    <source>
        <dbReference type="ARBA" id="ARBA00005981"/>
    </source>
</evidence>
<dbReference type="Pfam" id="PF03962">
    <property type="entry name" value="Mnd1"/>
    <property type="match status" value="1"/>
</dbReference>
<protein>
    <recommendedName>
        <fullName evidence="5">Meiotic nuclear division protein 1</fullName>
    </recommendedName>
</protein>
<evidence type="ECO:0000259" key="8">
    <source>
        <dbReference type="Pfam" id="PF18517"/>
    </source>
</evidence>
<gene>
    <name evidence="9" type="primary">MND1</name>
    <name evidence="9" type="ORF">GGH94_005254</name>
</gene>
<dbReference type="InterPro" id="IPR040453">
    <property type="entry name" value="Mnd1_HTH"/>
</dbReference>
<reference evidence="9" key="1">
    <citation type="submission" date="2022-07" db="EMBL/GenBank/DDBJ databases">
        <title>Phylogenomic reconstructions and comparative analyses of Kickxellomycotina fungi.</title>
        <authorList>
            <person name="Reynolds N.K."/>
            <person name="Stajich J.E."/>
            <person name="Barry K."/>
            <person name="Grigoriev I.V."/>
            <person name="Crous P."/>
            <person name="Smith M.E."/>
        </authorList>
    </citation>
    <scope>NUCLEOTIDE SEQUENCE</scope>
    <source>
        <strain evidence="9">RSA 476</strain>
    </source>
</reference>
<keyword evidence="10" id="KW-1185">Reference proteome</keyword>
<dbReference type="InterPro" id="IPR040661">
    <property type="entry name" value="LZ3wCH"/>
</dbReference>
<comment type="subcellular location">
    <subcellularLocation>
        <location evidence="1 5">Nucleus</location>
    </subcellularLocation>
</comment>
<comment type="similarity">
    <text evidence="2 5">Belongs to the MND1 family.</text>
</comment>
<evidence type="ECO:0000313" key="9">
    <source>
        <dbReference type="EMBL" id="KAJ2860883.1"/>
    </source>
</evidence>
<evidence type="ECO:0000256" key="5">
    <source>
        <dbReference type="PIRNR" id="PIRNR026991"/>
    </source>
</evidence>
<dbReference type="GO" id="GO:0003690">
    <property type="term" value="F:double-stranded DNA binding"/>
    <property type="evidence" value="ECO:0007669"/>
    <property type="project" value="InterPro"/>
</dbReference>
<evidence type="ECO:0000256" key="6">
    <source>
        <dbReference type="SAM" id="Coils"/>
    </source>
</evidence>
<dbReference type="GO" id="GO:0007131">
    <property type="term" value="P:reciprocal meiotic recombination"/>
    <property type="evidence" value="ECO:0007669"/>
    <property type="project" value="InterPro"/>
</dbReference>
<dbReference type="Proteomes" id="UP001140074">
    <property type="component" value="Unassembled WGS sequence"/>
</dbReference>
<name>A0A9W8IGC9_9FUNG</name>